<name>A0A8K0MCZ4_9ROSA</name>
<evidence type="ECO:0000313" key="8">
    <source>
        <dbReference type="Proteomes" id="UP000796880"/>
    </source>
</evidence>
<dbReference type="Proteomes" id="UP000796880">
    <property type="component" value="Unassembled WGS sequence"/>
</dbReference>
<dbReference type="EC" id="2.4.1.-" evidence="5"/>
<organism evidence="7 8">
    <name type="scientific">Rhamnella rubrinervis</name>
    <dbReference type="NCBI Taxonomy" id="2594499"/>
    <lineage>
        <taxon>Eukaryota</taxon>
        <taxon>Viridiplantae</taxon>
        <taxon>Streptophyta</taxon>
        <taxon>Embryophyta</taxon>
        <taxon>Tracheophyta</taxon>
        <taxon>Spermatophyta</taxon>
        <taxon>Magnoliopsida</taxon>
        <taxon>eudicotyledons</taxon>
        <taxon>Gunneridae</taxon>
        <taxon>Pentapetalae</taxon>
        <taxon>rosids</taxon>
        <taxon>fabids</taxon>
        <taxon>Rosales</taxon>
        <taxon>Rhamnaceae</taxon>
        <taxon>rhamnoid group</taxon>
        <taxon>Rhamneae</taxon>
        <taxon>Rhamnella</taxon>
    </lineage>
</organism>
<comment type="similarity">
    <text evidence="1 4">Belongs to the UDP-glycosyltransferase family.</text>
</comment>
<accession>A0A8K0MCZ4</accession>
<dbReference type="EMBL" id="VOIH02000007">
    <property type="protein sequence ID" value="KAF3442550.1"/>
    <property type="molecule type" value="Genomic_DNA"/>
</dbReference>
<dbReference type="CDD" id="cd03784">
    <property type="entry name" value="GT1_Gtf-like"/>
    <property type="match status" value="1"/>
</dbReference>
<protein>
    <recommendedName>
        <fullName evidence="5">Glycosyltransferase</fullName>
        <ecNumber evidence="5">2.4.1.-</ecNumber>
    </recommendedName>
</protein>
<dbReference type="PANTHER" id="PTHR48049:SF52">
    <property type="entry name" value="ANTHOCYANIDIN 3-O-GLUCOSIDE 2''-O-GLUCOSYLTRANSFERASE-LIKE"/>
    <property type="match status" value="1"/>
</dbReference>
<dbReference type="InterPro" id="IPR035595">
    <property type="entry name" value="UDP_glycos_trans_CS"/>
</dbReference>
<dbReference type="OrthoDB" id="5835829at2759"/>
<evidence type="ECO:0000256" key="6">
    <source>
        <dbReference type="SAM" id="Phobius"/>
    </source>
</evidence>
<feature type="transmembrane region" description="Helical" evidence="6">
    <location>
        <begin position="6"/>
        <end position="29"/>
    </location>
</feature>
<dbReference type="InterPro" id="IPR050481">
    <property type="entry name" value="UDP-glycosyltransf_plant"/>
</dbReference>
<dbReference type="FunFam" id="3.40.50.2000:FF:000037">
    <property type="entry name" value="Glycosyltransferase"/>
    <property type="match status" value="1"/>
</dbReference>
<evidence type="ECO:0000256" key="2">
    <source>
        <dbReference type="ARBA" id="ARBA00022676"/>
    </source>
</evidence>
<keyword evidence="8" id="KW-1185">Reference proteome</keyword>
<evidence type="ECO:0000256" key="4">
    <source>
        <dbReference type="RuleBase" id="RU003718"/>
    </source>
</evidence>
<evidence type="ECO:0000313" key="7">
    <source>
        <dbReference type="EMBL" id="KAF3442550.1"/>
    </source>
</evidence>
<dbReference type="Pfam" id="PF00201">
    <property type="entry name" value="UDPGT"/>
    <property type="match status" value="1"/>
</dbReference>
<comment type="caution">
    <text evidence="7">The sequence shown here is derived from an EMBL/GenBank/DDBJ whole genome shotgun (WGS) entry which is preliminary data.</text>
</comment>
<dbReference type="PROSITE" id="PS00375">
    <property type="entry name" value="UDPGT"/>
    <property type="match status" value="1"/>
</dbReference>
<keyword evidence="2 4" id="KW-0328">Glycosyltransferase</keyword>
<dbReference type="Gene3D" id="3.40.50.2000">
    <property type="entry name" value="Glycogen Phosphorylase B"/>
    <property type="match status" value="2"/>
</dbReference>
<dbReference type="GO" id="GO:0035251">
    <property type="term" value="F:UDP-glucosyltransferase activity"/>
    <property type="evidence" value="ECO:0007669"/>
    <property type="project" value="InterPro"/>
</dbReference>
<evidence type="ECO:0000256" key="3">
    <source>
        <dbReference type="ARBA" id="ARBA00022679"/>
    </source>
</evidence>
<keyword evidence="3 4" id="KW-0808">Transferase</keyword>
<keyword evidence="6" id="KW-1133">Transmembrane helix</keyword>
<dbReference type="InterPro" id="IPR002213">
    <property type="entry name" value="UDP_glucos_trans"/>
</dbReference>
<dbReference type="AlphaFoldDB" id="A0A8K0MCZ4"/>
<reference evidence="7" key="1">
    <citation type="submission" date="2020-03" db="EMBL/GenBank/DDBJ databases">
        <title>A high-quality chromosome-level genome assembly of a woody plant with both climbing and erect habits, Rhamnella rubrinervis.</title>
        <authorList>
            <person name="Lu Z."/>
            <person name="Yang Y."/>
            <person name="Zhu X."/>
            <person name="Sun Y."/>
        </authorList>
    </citation>
    <scope>NUCLEOTIDE SEQUENCE</scope>
    <source>
        <strain evidence="7">BYM</strain>
        <tissue evidence="7">Leaf</tissue>
    </source>
</reference>
<evidence type="ECO:0000256" key="1">
    <source>
        <dbReference type="ARBA" id="ARBA00009995"/>
    </source>
</evidence>
<dbReference type="SUPFAM" id="SSF53756">
    <property type="entry name" value="UDP-Glycosyltransferase/glycogen phosphorylase"/>
    <property type="match status" value="1"/>
</dbReference>
<gene>
    <name evidence="7" type="ORF">FNV43_RR16466</name>
</gene>
<sequence length="457" mass="50943">MAEVHIAMFSWFAMGHIISYLHLATQLAARGLKISMLLPKKTLLKLQHHNPQYPNLIFHPLTVPDVDGLPSGAEDTSDVPFPNHHLLAIAIDRMREQVHDLLSFIKPALVIYDSAYWIPDIAKQLGFKSATYHTVSASTLAFVMVPSRFVPKGRPMIEDECREIPHGYPSSTVVHRGDYEHRSLAGLSRPFGEGMISFYERTTTAMRNCDVICIRTCREVEGKYCDYIAAQYEKPVLLTGPALPEETSPLEDQWDKWLGGFEADSVVFCAFGSQYILEKDQFQELVVGFEMTGLPFFIALKPPTGCTTVEEALPAGFEERVKGRGVVHGGWVQQQQILSHPSVGCFVSHCGFGSTWEALMSDNQLVLVPNLGDQVLNTRLLVEELKVAVEVDKDQNGRFSKESLSEAIKCVMDKDSGVGVMVKKNHSELKQVLGRPGLMSGYIDQFVHNVHELVSTP</sequence>
<dbReference type="PANTHER" id="PTHR48049">
    <property type="entry name" value="GLYCOSYLTRANSFERASE"/>
    <property type="match status" value="1"/>
</dbReference>
<keyword evidence="6" id="KW-0812">Transmembrane</keyword>
<evidence type="ECO:0000256" key="5">
    <source>
        <dbReference type="RuleBase" id="RU362057"/>
    </source>
</evidence>
<proteinExistence type="inferred from homology"/>
<keyword evidence="6" id="KW-0472">Membrane</keyword>